<keyword evidence="2" id="KW-1185">Reference proteome</keyword>
<dbReference type="Proteomes" id="UP001497700">
    <property type="component" value="Unassembled WGS sequence"/>
</dbReference>
<comment type="caution">
    <text evidence="1">The sequence shown here is derived from an EMBL/GenBank/DDBJ whole genome shotgun (WGS) entry which is preliminary data.</text>
</comment>
<dbReference type="EMBL" id="MU393669">
    <property type="protein sequence ID" value="KAI4858958.1"/>
    <property type="molecule type" value="Genomic_DNA"/>
</dbReference>
<evidence type="ECO:0000313" key="2">
    <source>
        <dbReference type="Proteomes" id="UP001497700"/>
    </source>
</evidence>
<accession>A0ACB9YJ35</accession>
<reference evidence="1 2" key="1">
    <citation type="journal article" date="2022" name="New Phytol.">
        <title>Ecological generalism drives hyperdiversity of secondary metabolite gene clusters in xylarialean endophytes.</title>
        <authorList>
            <person name="Franco M.E.E."/>
            <person name="Wisecaver J.H."/>
            <person name="Arnold A.E."/>
            <person name="Ju Y.M."/>
            <person name="Slot J.C."/>
            <person name="Ahrendt S."/>
            <person name="Moore L.P."/>
            <person name="Eastman K.E."/>
            <person name="Scott K."/>
            <person name="Konkel Z."/>
            <person name="Mondo S.J."/>
            <person name="Kuo A."/>
            <person name="Hayes R.D."/>
            <person name="Haridas S."/>
            <person name="Andreopoulos B."/>
            <person name="Riley R."/>
            <person name="LaButti K."/>
            <person name="Pangilinan J."/>
            <person name="Lipzen A."/>
            <person name="Amirebrahimi M."/>
            <person name="Yan J."/>
            <person name="Adam C."/>
            <person name="Keymanesh K."/>
            <person name="Ng V."/>
            <person name="Louie K."/>
            <person name="Northen T."/>
            <person name="Drula E."/>
            <person name="Henrissat B."/>
            <person name="Hsieh H.M."/>
            <person name="Youens-Clark K."/>
            <person name="Lutzoni F."/>
            <person name="Miadlikowska J."/>
            <person name="Eastwood D.C."/>
            <person name="Hamelin R.C."/>
            <person name="Grigoriev I.V."/>
            <person name="U'Ren J.M."/>
        </authorList>
    </citation>
    <scope>NUCLEOTIDE SEQUENCE [LARGE SCALE GENOMIC DNA]</scope>
    <source>
        <strain evidence="1 2">CBS 119005</strain>
    </source>
</reference>
<organism evidence="1 2">
    <name type="scientific">Hypoxylon rubiginosum</name>
    <dbReference type="NCBI Taxonomy" id="110542"/>
    <lineage>
        <taxon>Eukaryota</taxon>
        <taxon>Fungi</taxon>
        <taxon>Dikarya</taxon>
        <taxon>Ascomycota</taxon>
        <taxon>Pezizomycotina</taxon>
        <taxon>Sordariomycetes</taxon>
        <taxon>Xylariomycetidae</taxon>
        <taxon>Xylariales</taxon>
        <taxon>Hypoxylaceae</taxon>
        <taxon>Hypoxylon</taxon>
    </lineage>
</organism>
<protein>
    <submittedName>
        <fullName evidence="1">Major facilitator superfamily domain-containing protein</fullName>
    </submittedName>
</protein>
<name>A0ACB9YJ35_9PEZI</name>
<evidence type="ECO:0000313" key="1">
    <source>
        <dbReference type="EMBL" id="KAI4858958.1"/>
    </source>
</evidence>
<sequence>MTSHANDSTSSLILAEVDENVPQKDISGDDDGCNYVTGRALYLIFIGMALSTFLVNLEITIVSTSLVSITDEFHDFSRSSWIVTSYLITYTGGLVIWAKLSDFLGRKPTFVASLIIFCAFSGGCGVAQTMTQLIVFRAFQGIGGGGIYALTTVMLYELVEPPRYPFYSALMTTMVALSSPLGPIFGGLILQGASWRWVFLLNVPAAALAAGVVLVAVPHDFPNQGREKSHIPRRGLAAADFTGAVLMLLALALLIVAFEEAATNLSWATSTFIGPLCAAVVTLVAFLVRQWHVSRPSSIVEAVLPWRFCRSRLIMGLLLSSFVTGAVSITCINQLPIRYQTAVGGSPLQAAIRLIPLAVSSPLGNMITAMAVKNWRIPPLYLSLVGQFLQIIGLVFLSLGSPSDPDWHGLYGIEVVIGLGMGCNIGTAALLTPWTVEKGDIAVGSAAVTQFRFLGSAIVIAIITAVGNSWVRNVLLDRLTPLQVSAIFHSTGAIDDLPATTETFVRGAFVESFNLQMRVVLGFSVVGMLTWLLMWQKIQVRIP</sequence>
<gene>
    <name evidence="1" type="ORF">F4820DRAFT_467489</name>
</gene>
<proteinExistence type="predicted"/>